<keyword evidence="3" id="KW-0812">Transmembrane</keyword>
<feature type="compositionally biased region" description="Polar residues" evidence="2">
    <location>
        <begin position="327"/>
        <end position="339"/>
    </location>
</feature>
<organism evidence="4 5">
    <name type="scientific">Candidatus Enterococcus mangumiae</name>
    <dbReference type="NCBI Taxonomy" id="2230878"/>
    <lineage>
        <taxon>Bacteria</taxon>
        <taxon>Bacillati</taxon>
        <taxon>Bacillota</taxon>
        <taxon>Bacilli</taxon>
        <taxon>Lactobacillales</taxon>
        <taxon>Enterococcaceae</taxon>
        <taxon>Enterococcus</taxon>
    </lineage>
</organism>
<keyword evidence="3" id="KW-1133">Transmembrane helix</keyword>
<feature type="coiled-coil region" evidence="1">
    <location>
        <begin position="177"/>
        <end position="240"/>
    </location>
</feature>
<evidence type="ECO:0000313" key="4">
    <source>
        <dbReference type="EMBL" id="WYJ79609.1"/>
    </source>
</evidence>
<feature type="region of interest" description="Disordered" evidence="2">
    <location>
        <begin position="323"/>
        <end position="377"/>
    </location>
</feature>
<accession>A0ABZ2T077</accession>
<feature type="transmembrane region" description="Helical" evidence="3">
    <location>
        <begin position="577"/>
        <end position="598"/>
    </location>
</feature>
<feature type="region of interest" description="Disordered" evidence="2">
    <location>
        <begin position="389"/>
        <end position="408"/>
    </location>
</feature>
<feature type="region of interest" description="Disordered" evidence="2">
    <location>
        <begin position="855"/>
        <end position="983"/>
    </location>
</feature>
<dbReference type="Proteomes" id="UP000664360">
    <property type="component" value="Chromosome"/>
</dbReference>
<feature type="compositionally biased region" description="Basic and acidic residues" evidence="2">
    <location>
        <begin position="936"/>
        <end position="950"/>
    </location>
</feature>
<name>A0ABZ2T077_9ENTE</name>
<dbReference type="EMBL" id="CP147250">
    <property type="protein sequence ID" value="WYJ79609.1"/>
    <property type="molecule type" value="Genomic_DNA"/>
</dbReference>
<reference evidence="4 5" key="1">
    <citation type="submission" date="2024-03" db="EMBL/GenBank/DDBJ databases">
        <title>The Genome Sequence of Enterococcus sp. DIV1094.</title>
        <authorList>
            <consortium name="The Broad Institute Genomics Platform"/>
            <consortium name="The Broad Institute Microbial Omics Core"/>
            <consortium name="The Broad Institute Genomic Center for Infectious Diseases"/>
            <person name="Earl A."/>
            <person name="Manson A."/>
            <person name="Gilmore M."/>
            <person name="Schwartman J."/>
            <person name="Shea T."/>
            <person name="Abouelleil A."/>
            <person name="Cao P."/>
            <person name="Chapman S."/>
            <person name="Cusick C."/>
            <person name="Young S."/>
            <person name="Neafsey D."/>
            <person name="Nusbaum C."/>
            <person name="Birren B."/>
        </authorList>
    </citation>
    <scope>NUCLEOTIDE SEQUENCE [LARGE SCALE GENOMIC DNA]</scope>
    <source>
        <strain evidence="4 5">DIV1094</strain>
    </source>
</reference>
<sequence length="983" mass="110912">MATENKSTEGQPVEGQQPEEKPLIDSSKNISKLNETFLNIFAYNNSNAINKIISSPNNEIIRQESRGLKFDDVFDEVFTKKLENFTKGLKRNNIEQEIARLERDIEVLKVIGAIAPEKQKKIDVDYATKQGTLLTEQKNMQMYQSQLMDPELKQKVFESTKNSKELDPLIYLRRLYKEEYRLDMNNQAKELKEKDDKVNELRTERTSLKNHNKKVLGQKVKSAQEKVNQIEDIQKDLRVQLTNAGVIVEQLVPVSQPTIQRAESFTKFAGTLNDSPAVLVSKWQGIDAIKEGYKTEIAEMKGLIAYSEKVDTEIIKPILEKAEQAKETTAPSQTTQEATIASPKVEREPTPIIVEEPKKEASKDQIDRPVAEKPPHPIDVNAIVKEPTPELPKKPVVEEPKKEPVVTENLDSKKAELAQAYIENLQSKEELLKARIKNYEELLKRARKSDRISPEQHAGIKQRLENDKLTLNAIQINLSDPAKTQEMMKDLPTKSIKQMDADIKSLQEETRGIKEQTKELNGLDHSKLKQSFFRNSHKIRAARWLLNLWPIAMLPFGMSWISSILPSTSLAIFGQQFVNAIVGFVAASFFGSKAIIYAKKKIPQLFNKLVQKYPRVFGPIARGLTIARQKFREKMPFVKQKQPAEQTKDATPVNEKLVEGIEKSEVTKEGIDSKEQKGKDKVVTMEAPTKDGVTKEGATKEGPNTVEIEEKQSRLKRAWEYTKRAPKRAFDYVMKNKMSLFIMLAVPLALGVGGMFAVAALVPALATTMAAPFLLQLGAVALIGVAIGIGVQLLDKFVFKRIESRVAKKENLEHAEKINERGLDVQEKGKCVTLDSKEFRDKVTAIAGLDEKAKAPEHVQTIEQQKTTERSERTSEITKDSKVIEMKPRESNQPQPSTSQAKVDPTPSGSKESVTLTNRGNPTIERRASFPGTIPNERRQASFEVVRRNSLDMSAQRNSLARTQQAQNQAKVQNNKKTRTTQL</sequence>
<feature type="compositionally biased region" description="Basic and acidic residues" evidence="2">
    <location>
        <begin position="344"/>
        <end position="376"/>
    </location>
</feature>
<feature type="compositionally biased region" description="Polar residues" evidence="2">
    <location>
        <begin position="891"/>
        <end position="921"/>
    </location>
</feature>
<feature type="coiled-coil region" evidence="1">
    <location>
        <begin position="422"/>
        <end position="449"/>
    </location>
</feature>
<evidence type="ECO:0000313" key="5">
    <source>
        <dbReference type="Proteomes" id="UP000664360"/>
    </source>
</evidence>
<evidence type="ECO:0000256" key="2">
    <source>
        <dbReference type="SAM" id="MobiDB-lite"/>
    </source>
</evidence>
<proteinExistence type="predicted"/>
<gene>
    <name evidence="4" type="ORF">DOK79_001149</name>
</gene>
<feature type="transmembrane region" description="Helical" evidence="3">
    <location>
        <begin position="740"/>
        <end position="761"/>
    </location>
</feature>
<feature type="transmembrane region" description="Helical" evidence="3">
    <location>
        <begin position="544"/>
        <end position="565"/>
    </location>
</feature>
<dbReference type="RefSeq" id="WP_206858505.1">
    <property type="nucleotide sequence ID" value="NZ_CP147250.1"/>
</dbReference>
<evidence type="ECO:0000256" key="1">
    <source>
        <dbReference type="SAM" id="Coils"/>
    </source>
</evidence>
<protein>
    <submittedName>
        <fullName evidence="4">Uncharacterized protein</fullName>
    </submittedName>
</protein>
<feature type="compositionally biased region" description="Basic and acidic residues" evidence="2">
    <location>
        <begin position="866"/>
        <end position="890"/>
    </location>
</feature>
<feature type="region of interest" description="Disordered" evidence="2">
    <location>
        <begin position="1"/>
        <end position="25"/>
    </location>
</feature>
<keyword evidence="3" id="KW-0472">Membrane</keyword>
<feature type="transmembrane region" description="Helical" evidence="3">
    <location>
        <begin position="773"/>
        <end position="794"/>
    </location>
</feature>
<evidence type="ECO:0000256" key="3">
    <source>
        <dbReference type="SAM" id="Phobius"/>
    </source>
</evidence>
<keyword evidence="1" id="KW-0175">Coiled coil</keyword>
<feature type="compositionally biased region" description="Basic residues" evidence="2">
    <location>
        <begin position="974"/>
        <end position="983"/>
    </location>
</feature>
<feature type="compositionally biased region" description="Low complexity" evidence="2">
    <location>
        <begin position="964"/>
        <end position="973"/>
    </location>
</feature>
<keyword evidence="5" id="KW-1185">Reference proteome</keyword>
<feature type="compositionally biased region" description="Polar residues" evidence="2">
    <location>
        <begin position="951"/>
        <end position="963"/>
    </location>
</feature>